<evidence type="ECO:0000256" key="1">
    <source>
        <dbReference type="SAM" id="MobiDB-lite"/>
    </source>
</evidence>
<dbReference type="Proteomes" id="UP000515123">
    <property type="component" value="Linkage group 3"/>
</dbReference>
<dbReference type="GeneID" id="109707429"/>
<evidence type="ECO:0000259" key="2">
    <source>
        <dbReference type="PROSITE" id="PS50181"/>
    </source>
</evidence>
<proteinExistence type="predicted"/>
<gene>
    <name evidence="4" type="primary">LOC109707429</name>
</gene>
<name>A0A6P5ELD1_ANACO</name>
<reference evidence="3" key="1">
    <citation type="journal article" date="2015" name="Nat. Genet.">
        <title>The pineapple genome and the evolution of CAM photosynthesis.</title>
        <authorList>
            <person name="Ming R."/>
            <person name="VanBuren R."/>
            <person name="Wai C.M."/>
            <person name="Tang H."/>
            <person name="Schatz M.C."/>
            <person name="Bowers J.E."/>
            <person name="Lyons E."/>
            <person name="Wang M.L."/>
            <person name="Chen J."/>
            <person name="Biggers E."/>
            <person name="Zhang J."/>
            <person name="Huang L."/>
            <person name="Zhang L."/>
            <person name="Miao W."/>
            <person name="Zhang J."/>
            <person name="Ye Z."/>
            <person name="Miao C."/>
            <person name="Lin Z."/>
            <person name="Wang H."/>
            <person name="Zhou H."/>
            <person name="Yim W.C."/>
            <person name="Priest H.D."/>
            <person name="Zheng C."/>
            <person name="Woodhouse M."/>
            <person name="Edger P.P."/>
            <person name="Guyot R."/>
            <person name="Guo H.B."/>
            <person name="Guo H."/>
            <person name="Zheng G."/>
            <person name="Singh R."/>
            <person name="Sharma A."/>
            <person name="Min X."/>
            <person name="Zheng Y."/>
            <person name="Lee H."/>
            <person name="Gurtowski J."/>
            <person name="Sedlazeck F.J."/>
            <person name="Harkess A."/>
            <person name="McKain M.R."/>
            <person name="Liao Z."/>
            <person name="Fang J."/>
            <person name="Liu J."/>
            <person name="Zhang X."/>
            <person name="Zhang Q."/>
            <person name="Hu W."/>
            <person name="Qin Y."/>
            <person name="Wang K."/>
            <person name="Chen L.Y."/>
            <person name="Shirley N."/>
            <person name="Lin Y.R."/>
            <person name="Liu L.Y."/>
            <person name="Hernandez A.G."/>
            <person name="Wright C.L."/>
            <person name="Bulone V."/>
            <person name="Tuskan G.A."/>
            <person name="Heath K."/>
            <person name="Zee F."/>
            <person name="Moore P.H."/>
            <person name="Sunkar R."/>
            <person name="Leebens-Mack J.H."/>
            <person name="Mockler T."/>
            <person name="Bennetzen J.L."/>
            <person name="Freeling M."/>
            <person name="Sankoff D."/>
            <person name="Paterson A.H."/>
            <person name="Zhu X."/>
            <person name="Yang X."/>
            <person name="Smith J.A."/>
            <person name="Cushman J.C."/>
            <person name="Paull R.E."/>
            <person name="Yu Q."/>
        </authorList>
    </citation>
    <scope>NUCLEOTIDE SEQUENCE [LARGE SCALE GENOMIC DNA]</scope>
    <source>
        <strain evidence="3">cv. F153</strain>
    </source>
</reference>
<dbReference type="SUPFAM" id="SSF81383">
    <property type="entry name" value="F-box domain"/>
    <property type="match status" value="1"/>
</dbReference>
<dbReference type="RefSeq" id="XP_020084259.1">
    <property type="nucleotide sequence ID" value="XM_020228670.1"/>
</dbReference>
<feature type="region of interest" description="Disordered" evidence="1">
    <location>
        <begin position="1"/>
        <end position="30"/>
    </location>
</feature>
<reference evidence="4" key="2">
    <citation type="submission" date="2025-08" db="UniProtKB">
        <authorList>
            <consortium name="RefSeq"/>
        </authorList>
    </citation>
    <scope>IDENTIFICATION</scope>
    <source>
        <tissue evidence="4">Leaf</tissue>
    </source>
</reference>
<feature type="domain" description="F-box" evidence="2">
    <location>
        <begin position="53"/>
        <end position="100"/>
    </location>
</feature>
<evidence type="ECO:0000313" key="4">
    <source>
        <dbReference type="RefSeq" id="XP_020084259.1"/>
    </source>
</evidence>
<dbReference type="SUPFAM" id="SSF52047">
    <property type="entry name" value="RNI-like"/>
    <property type="match status" value="1"/>
</dbReference>
<dbReference type="Pfam" id="PF00646">
    <property type="entry name" value="F-box"/>
    <property type="match status" value="1"/>
</dbReference>
<dbReference type="PANTHER" id="PTHR34223:SF91">
    <property type="entry name" value="F-BOX DOMAIN-CONTAINING PROTEIN"/>
    <property type="match status" value="1"/>
</dbReference>
<sequence length="447" mass="51150">MSSSPDPTILHSETLTLPPPPFMADDATSTTATISWPEKEKTTATTATEEKKRDRLAELPEHLLLRIVSFLPTHVAVRLSLLARRFRGLWASSPSLYLDRSSLRRTPRFVLLADRFLSLRDRSAPLRRLRLCSDYSARHLLDPLDPISWLVRSRPLGLRHLHLDLHHETLIYLLPFILDFETLESLSLSTFSNPYGDKGIVLPDTIRLDRLRRLSLYLLLEPLSLSRLVASAPVLEDLNLRDVRAKQVDLNAPNLKRLNLNSHWLLEVRLWCPKLELLRCSLSGPLAKYEGFMPSLRRARVTLSDLTAEDAAAVGCVIQSVANVSELKIRVSACWRQLLPVRLLVDEERSLPTFPNLRSLFVYTSFHEINIRDMITLLDHSPVLDSLDLCHSSPYINDKKKKAKDWQSKLPRNSSGNYQTACFTDLRVKKRRTEAVKLLSKRLKIKE</sequence>
<dbReference type="OrthoDB" id="663590at2759"/>
<dbReference type="PANTHER" id="PTHR34223">
    <property type="entry name" value="OS11G0201299 PROTEIN"/>
    <property type="match status" value="1"/>
</dbReference>
<dbReference type="InterPro" id="IPR036047">
    <property type="entry name" value="F-box-like_dom_sf"/>
</dbReference>
<dbReference type="Gene3D" id="1.20.1280.50">
    <property type="match status" value="1"/>
</dbReference>
<protein>
    <submittedName>
        <fullName evidence="4">F-box/FBD/LRR-repeat protein At1g51370-like isoform X1</fullName>
    </submittedName>
</protein>
<feature type="compositionally biased region" description="Polar residues" evidence="1">
    <location>
        <begin position="1"/>
        <end position="15"/>
    </location>
</feature>
<dbReference type="PROSITE" id="PS50181">
    <property type="entry name" value="FBOX"/>
    <property type="match status" value="1"/>
</dbReference>
<keyword evidence="3" id="KW-1185">Reference proteome</keyword>
<dbReference type="InterPro" id="IPR001810">
    <property type="entry name" value="F-box_dom"/>
</dbReference>
<organism evidence="3 4">
    <name type="scientific">Ananas comosus</name>
    <name type="common">Pineapple</name>
    <name type="synonym">Ananas ananas</name>
    <dbReference type="NCBI Taxonomy" id="4615"/>
    <lineage>
        <taxon>Eukaryota</taxon>
        <taxon>Viridiplantae</taxon>
        <taxon>Streptophyta</taxon>
        <taxon>Embryophyta</taxon>
        <taxon>Tracheophyta</taxon>
        <taxon>Spermatophyta</taxon>
        <taxon>Magnoliopsida</taxon>
        <taxon>Liliopsida</taxon>
        <taxon>Poales</taxon>
        <taxon>Bromeliaceae</taxon>
        <taxon>Bromelioideae</taxon>
        <taxon>Ananas</taxon>
    </lineage>
</organism>
<accession>A0A6P5ELD1</accession>
<dbReference type="InterPro" id="IPR053197">
    <property type="entry name" value="F-box_SCFL_complex_component"/>
</dbReference>
<evidence type="ECO:0000313" key="3">
    <source>
        <dbReference type="Proteomes" id="UP000515123"/>
    </source>
</evidence>
<dbReference type="AlphaFoldDB" id="A0A6P5ELD1"/>